<dbReference type="InterPro" id="IPR009081">
    <property type="entry name" value="PP-bd_ACP"/>
</dbReference>
<keyword evidence="6" id="KW-1185">Reference proteome</keyword>
<dbReference type="InterPro" id="IPR010080">
    <property type="entry name" value="Thioester_reductase-like_dom"/>
</dbReference>
<dbReference type="Proteomes" id="UP001151699">
    <property type="component" value="Unassembled WGS sequence"/>
</dbReference>
<evidence type="ECO:0000256" key="2">
    <source>
        <dbReference type="ARBA" id="ARBA00022553"/>
    </source>
</evidence>
<dbReference type="CDD" id="cd05930">
    <property type="entry name" value="A_NRPS"/>
    <property type="match status" value="1"/>
</dbReference>
<dbReference type="CDD" id="cd05235">
    <property type="entry name" value="SDR_e1"/>
    <property type="match status" value="1"/>
</dbReference>
<dbReference type="InterPro" id="IPR002347">
    <property type="entry name" value="SDR_fam"/>
</dbReference>
<accession>A0A9Q0MKB6</accession>
<dbReference type="InterPro" id="IPR045851">
    <property type="entry name" value="AMP-bd_C_sf"/>
</dbReference>
<dbReference type="PANTHER" id="PTHR44845:SF6">
    <property type="entry name" value="BETA-ALANINE-ACTIVATING ENZYME"/>
    <property type="match status" value="1"/>
</dbReference>
<dbReference type="PROSITE" id="PS50075">
    <property type="entry name" value="CARRIER"/>
    <property type="match status" value="1"/>
</dbReference>
<gene>
    <name evidence="5" type="primary">ATRR</name>
    <name evidence="5" type="ORF">Bhyg_16163</name>
</gene>
<dbReference type="FunFam" id="3.40.50.720:FF:000047">
    <property type="entry name" value="NADP-dependent L-serine/L-allo-threonine dehydrogenase"/>
    <property type="match status" value="1"/>
</dbReference>
<dbReference type="InterPro" id="IPR020904">
    <property type="entry name" value="Sc_DH/Rdtase_CS"/>
</dbReference>
<dbReference type="Gene3D" id="3.40.50.720">
    <property type="entry name" value="NAD(P)-binding Rossmann-like Domain"/>
    <property type="match status" value="2"/>
</dbReference>
<keyword evidence="2" id="KW-0597">Phosphoprotein</keyword>
<sequence>MVPYVDMSSYEQIGCLHEIFARQAAKTPNNTAVVSADGRKMSFSELNSITDVLADKLRLFGVGRNKVVGIFMERCVEYTISYIAILKAGGAYLPIEMSYPTSLIQSVLEDCKPVVICTKTSYNDLLNTSITTLFLQDDWVDLFRKEMSSLPKPLYETVSLDDLAYTVYSSGTTGKPKGIQCPHRGAVYSYLWRHLAFPYEENEREACNVFFVWEMLRPLLKGIPMYIIPDNVIYDPPKLLTFLKEHKITRMLFTPSLLQAVLDTPVTSLIECFKTMKQIWLCGEVVTTTLRNRIASTLPWVKILNLYSISECHDVACSDLTKGFGLEGRSYCPVGKIFNGVHVVVMDDEYNVKSIGDPGEVYVGGPTLAIGYLNMPDLNEQRFIKTPVSLVGAYGPRLYKTGDWGYLLSDGSLEITGRCDSMVKIRGYTVELKAIETALLSIPEINMSCVLSVGDEGSDKFLVAYVVFNDGYARNVSSLRAKLKCLLPFYMIPSQFVFLEKIPILDTSGKINKKELPPVRGFSEDNIDVDNFPNEASKTIAKFWCKILKVNSLDPVDSFFDLGGHSLLAALAVAQINDILQTDLSTLDFYKYPTIESLLAKISTGENIHSSNTNLLQSLDEMSIKHIPNLQLRIFWKSANLAKDQLRRGNILLTGSTGFLGSFVLKSLLEETQTTIFCLVRSSTSQTSKERLESVLGSRNISRNYLKSRIVLITGDISLNKFGMDEVDYLALSYDIDAVIHCGAQVNLVLPYSALHSSNVVGTQMVVAFCMEGKLKPLHYVSTSDVFPESMKNCSETHSMLEHTHKLKHGYGQSKWLAEQIVNSASKSGLPVVISRCGNIAGSQNLPIWNDNDMILLILLGVILSQSAPDIRWQVELSPVDFIADSVVKLTMNVTDKFGKIFHFVNGNTMDCREIWKYLQQLGYKIDVVDYEQWKMAVQDRVSGHDTLKPLVQLLSTRLKTSDYLTEAPTFVQENVSIFLTENGSVYPHFNEVILKKYIQNLIDGKYIPPPSQCIPEQVQSADSIIPSLNGKVALVTGASSGIGRSIAKKLAMSGVATVAVARRIDKLIELQNELKAQSCNHLLPMKADITIKDEIFSCVAQVKASVGSINILVNNAGVMDYCKMIDCQLESWAKMVEVNCIGFLNVTAAVLPHMKLNNSGHIVNITSDAGRKPFAALAVYTGTKYFAESVSEAMRQEVVPYNIKITCIQPGDTTTELHGKSNNPEILLEFGSQVEFLRSEDVANAVIFSLNQPFNCAINSILIEPIGAPI</sequence>
<dbReference type="GO" id="GO:0016616">
    <property type="term" value="F:oxidoreductase activity, acting on the CH-OH group of donors, NAD or NADP as acceptor"/>
    <property type="evidence" value="ECO:0007669"/>
    <property type="project" value="UniProtKB-ARBA"/>
</dbReference>
<organism evidence="5 6">
    <name type="scientific">Pseudolycoriella hygida</name>
    <dbReference type="NCBI Taxonomy" id="35572"/>
    <lineage>
        <taxon>Eukaryota</taxon>
        <taxon>Metazoa</taxon>
        <taxon>Ecdysozoa</taxon>
        <taxon>Arthropoda</taxon>
        <taxon>Hexapoda</taxon>
        <taxon>Insecta</taxon>
        <taxon>Pterygota</taxon>
        <taxon>Neoptera</taxon>
        <taxon>Endopterygota</taxon>
        <taxon>Diptera</taxon>
        <taxon>Nematocera</taxon>
        <taxon>Sciaroidea</taxon>
        <taxon>Sciaridae</taxon>
        <taxon>Pseudolycoriella</taxon>
    </lineage>
</organism>
<dbReference type="OrthoDB" id="1933717at2759"/>
<dbReference type="InterPro" id="IPR042099">
    <property type="entry name" value="ANL_N_sf"/>
</dbReference>
<dbReference type="PROSITE" id="PS00012">
    <property type="entry name" value="PHOSPHOPANTETHEINE"/>
    <property type="match status" value="1"/>
</dbReference>
<dbReference type="Pfam" id="PF00501">
    <property type="entry name" value="AMP-binding"/>
    <property type="match status" value="1"/>
</dbReference>
<dbReference type="Pfam" id="PF13193">
    <property type="entry name" value="AMP-binding_C"/>
    <property type="match status" value="1"/>
</dbReference>
<dbReference type="InterPro" id="IPR006162">
    <property type="entry name" value="Ppantetheine_attach_site"/>
</dbReference>
<dbReference type="InterPro" id="IPR013120">
    <property type="entry name" value="FAR_NAD-bd"/>
</dbReference>
<dbReference type="Gene3D" id="3.30.300.30">
    <property type="match status" value="1"/>
</dbReference>
<dbReference type="SUPFAM" id="SSF51735">
    <property type="entry name" value="NAD(P)-binding Rossmann-fold domains"/>
    <property type="match status" value="2"/>
</dbReference>
<dbReference type="Pfam" id="PF00106">
    <property type="entry name" value="adh_short"/>
    <property type="match status" value="1"/>
</dbReference>
<comment type="caution">
    <text evidence="5">The sequence shown here is derived from an EMBL/GenBank/DDBJ whole genome shotgun (WGS) entry which is preliminary data.</text>
</comment>
<dbReference type="Pfam" id="PF07993">
    <property type="entry name" value="NAD_binding_4"/>
    <property type="match status" value="1"/>
</dbReference>
<dbReference type="PRINTS" id="PR00081">
    <property type="entry name" value="GDHRDH"/>
</dbReference>
<dbReference type="SUPFAM" id="SSF56801">
    <property type="entry name" value="Acetyl-CoA synthetase-like"/>
    <property type="match status" value="1"/>
</dbReference>
<dbReference type="PRINTS" id="PR00080">
    <property type="entry name" value="SDRFAMILY"/>
</dbReference>
<evidence type="ECO:0000313" key="5">
    <source>
        <dbReference type="EMBL" id="KAJ6626570.1"/>
    </source>
</evidence>
<keyword evidence="3" id="KW-0560">Oxidoreductase</keyword>
<dbReference type="PROSITE" id="PS00061">
    <property type="entry name" value="ADH_SHORT"/>
    <property type="match status" value="1"/>
</dbReference>
<dbReference type="EMBL" id="WJQU01003246">
    <property type="protein sequence ID" value="KAJ6626570.1"/>
    <property type="molecule type" value="Genomic_DNA"/>
</dbReference>
<dbReference type="InterPro" id="IPR000873">
    <property type="entry name" value="AMP-dep_synth/lig_dom"/>
</dbReference>
<dbReference type="AlphaFoldDB" id="A0A9Q0MKB6"/>
<keyword evidence="1" id="KW-0596">Phosphopantetheine</keyword>
<dbReference type="Gene3D" id="1.10.1200.10">
    <property type="entry name" value="ACP-like"/>
    <property type="match status" value="1"/>
</dbReference>
<evidence type="ECO:0000313" key="6">
    <source>
        <dbReference type="Proteomes" id="UP001151699"/>
    </source>
</evidence>
<dbReference type="SUPFAM" id="SSF47336">
    <property type="entry name" value="ACP-like"/>
    <property type="match status" value="1"/>
</dbReference>
<dbReference type="InterPro" id="IPR036736">
    <property type="entry name" value="ACP-like_sf"/>
</dbReference>
<dbReference type="Pfam" id="PF00550">
    <property type="entry name" value="PP-binding"/>
    <property type="match status" value="1"/>
</dbReference>
<evidence type="ECO:0000256" key="1">
    <source>
        <dbReference type="ARBA" id="ARBA00022450"/>
    </source>
</evidence>
<evidence type="ECO:0000256" key="3">
    <source>
        <dbReference type="ARBA" id="ARBA00023002"/>
    </source>
</evidence>
<dbReference type="PANTHER" id="PTHR44845">
    <property type="entry name" value="CARRIER DOMAIN-CONTAINING PROTEIN"/>
    <property type="match status" value="1"/>
</dbReference>
<dbReference type="InterPro" id="IPR036291">
    <property type="entry name" value="NAD(P)-bd_dom_sf"/>
</dbReference>
<evidence type="ECO:0000259" key="4">
    <source>
        <dbReference type="PROSITE" id="PS50075"/>
    </source>
</evidence>
<name>A0A9Q0MKB6_9DIPT</name>
<protein>
    <submittedName>
        <fullName evidence="5">Glycine betaine reductase ATRR</fullName>
    </submittedName>
</protein>
<reference evidence="5" key="1">
    <citation type="submission" date="2022-07" db="EMBL/GenBank/DDBJ databases">
        <authorList>
            <person name="Trinca V."/>
            <person name="Uliana J.V.C."/>
            <person name="Torres T.T."/>
            <person name="Ward R.J."/>
            <person name="Monesi N."/>
        </authorList>
    </citation>
    <scope>NUCLEOTIDE SEQUENCE</scope>
    <source>
        <strain evidence="5">HSMRA1968</strain>
        <tissue evidence="5">Whole embryos</tissue>
    </source>
</reference>
<proteinExistence type="predicted"/>
<feature type="domain" description="Carrier" evidence="4">
    <location>
        <begin position="531"/>
        <end position="606"/>
    </location>
</feature>
<dbReference type="Gene3D" id="3.40.50.12780">
    <property type="entry name" value="N-terminal domain of ligase-like"/>
    <property type="match status" value="1"/>
</dbReference>
<dbReference type="NCBIfam" id="TIGR01746">
    <property type="entry name" value="Thioester-redct"/>
    <property type="match status" value="1"/>
</dbReference>
<dbReference type="InterPro" id="IPR025110">
    <property type="entry name" value="AMP-bd_C"/>
</dbReference>